<feature type="transmembrane region" description="Helical" evidence="1">
    <location>
        <begin position="6"/>
        <end position="26"/>
    </location>
</feature>
<reference evidence="2 3" key="1">
    <citation type="journal article" date="2003" name="Proc. Natl. Acad. Sci. U.S.A.">
        <title>The genome of Nanoarchaeum equitans: insights into early archaeal evolution and derived parasitism.</title>
        <authorList>
            <person name="Waters E."/>
            <person name="Hohn M.J."/>
            <person name="Ahel I."/>
            <person name="Graham D.E."/>
            <person name="Adams M.D."/>
            <person name="Barnstead M."/>
            <person name="Beeson K.Y."/>
            <person name="Bibbs L."/>
            <person name="Bolanos R."/>
            <person name="Keller M."/>
            <person name="Kretz K."/>
            <person name="Lin X."/>
            <person name="Mathur E."/>
            <person name="Ni J."/>
            <person name="Podar M."/>
            <person name="Richardson T."/>
            <person name="Sutton G.G."/>
            <person name="Simon M."/>
            <person name="Soll D."/>
            <person name="Stetter K.O."/>
            <person name="Short J.M."/>
            <person name="Noordewier M."/>
        </authorList>
    </citation>
    <scope>NUCLEOTIDE SEQUENCE [LARGE SCALE GENOMIC DNA]</scope>
    <source>
        <strain evidence="2 3">Kin4-M</strain>
    </source>
</reference>
<name>Q74NG8_NANEQ</name>
<organism evidence="2 3">
    <name type="scientific">Nanoarchaeum equitans (strain Kin4-M)</name>
    <dbReference type="NCBI Taxonomy" id="228908"/>
    <lineage>
        <taxon>Archaea</taxon>
        <taxon>Nanobdellota</taxon>
        <taxon>Candidatus Nanoarchaeia</taxon>
        <taxon>Nanoarchaeales</taxon>
        <taxon>Nanoarchaeaceae</taxon>
        <taxon>Nanoarchaeum</taxon>
    </lineage>
</organism>
<gene>
    <name evidence="2" type="ordered locus">NEQ266</name>
</gene>
<keyword evidence="1" id="KW-1133">Transmembrane helix</keyword>
<dbReference type="STRING" id="228908.NEQ266"/>
<evidence type="ECO:0000256" key="1">
    <source>
        <dbReference type="SAM" id="Phobius"/>
    </source>
</evidence>
<dbReference type="Proteomes" id="UP000000578">
    <property type="component" value="Chromosome"/>
</dbReference>
<protein>
    <submittedName>
        <fullName evidence="2">NEQ266</fullName>
    </submittedName>
</protein>
<evidence type="ECO:0000313" key="2">
    <source>
        <dbReference type="EMBL" id="AAR39118.1"/>
    </source>
</evidence>
<keyword evidence="1" id="KW-0812">Transmembrane</keyword>
<dbReference type="KEGG" id="neq:NEQ266"/>
<dbReference type="BioCyc" id="NEQU228908:GJB6-284-MONOMER"/>
<accession>Q74NG8</accession>
<dbReference type="EnsemblBacteria" id="AAR39118">
    <property type="protein sequence ID" value="AAR39118"/>
    <property type="gene ID" value="NEQ266"/>
</dbReference>
<keyword evidence="3" id="KW-1185">Reference proteome</keyword>
<dbReference type="HOGENOM" id="CLU_1393606_0_0_2"/>
<proteinExistence type="predicted"/>
<evidence type="ECO:0000313" key="3">
    <source>
        <dbReference type="Proteomes" id="UP000000578"/>
    </source>
</evidence>
<dbReference type="AlphaFoldDB" id="Q74NG8"/>
<dbReference type="EMBL" id="AE017199">
    <property type="protein sequence ID" value="AAR39118.1"/>
    <property type="molecule type" value="Genomic_DNA"/>
</dbReference>
<keyword evidence="1" id="KW-0472">Membrane</keyword>
<sequence>MNWFDLLVSSSLFITMLSMIYTHYIYNDIYSAYLESYDFANKMVYRYCLYKFLSNNNFNWDSIYNNLTNNSFTIQCLNNTIYVYYEIKEVPTGKSPTCYKCLYFDIGNYKKVCTNTETIIEAHFINATSGDIIDNKWYANNGCALVYDDYIKIHYLNGSVWGYQYKNGYKTWPIYSESIYLKSHIGKIKVLFTLS</sequence>